<dbReference type="AlphaFoldDB" id="A0A132AM23"/>
<dbReference type="VEuPathDB" id="VectorBase:SSCA001696"/>
<dbReference type="Proteomes" id="UP000616769">
    <property type="component" value="Unassembled WGS sequence"/>
</dbReference>
<dbReference type="EMBL" id="JXLN01018717">
    <property type="protein sequence ID" value="KPM12062.1"/>
    <property type="molecule type" value="Genomic_DNA"/>
</dbReference>
<evidence type="ECO:0000313" key="2">
    <source>
        <dbReference type="Proteomes" id="UP000616769"/>
    </source>
</evidence>
<name>A0A132AM23_SARSC</name>
<accession>A0A132AM23</accession>
<evidence type="ECO:0000313" key="1">
    <source>
        <dbReference type="EMBL" id="KPM12062.1"/>
    </source>
</evidence>
<protein>
    <submittedName>
        <fullName evidence="1">Uncharacterized protein</fullName>
    </submittedName>
</protein>
<gene>
    <name evidence="1" type="ORF">QR98_0106430</name>
</gene>
<sequence length="200" mass="22048">MVDGDVEAVDETTLVIVDWPAEDEEIVDGEDEGETFEGFCIFDDCRADFTKLLSFRFVIEDDEVTNEVDVSAEIVVEGEVNVPDVGFDDWSDNTALDPSTAFFCSKRSTTDVNEAFFVTFPRLVLAVVDALLDKVDGKAEDNSDVDEEEILGDVMEELDESAEDGFVVVETEVALKLTGLTADMFADCCLKPSTEVLPRE</sequence>
<comment type="caution">
    <text evidence="1">The sequence shown here is derived from an EMBL/GenBank/DDBJ whole genome shotgun (WGS) entry which is preliminary data.</text>
</comment>
<organism evidence="1 2">
    <name type="scientific">Sarcoptes scabiei</name>
    <name type="common">Itch mite</name>
    <name type="synonym">Acarus scabiei</name>
    <dbReference type="NCBI Taxonomy" id="52283"/>
    <lineage>
        <taxon>Eukaryota</taxon>
        <taxon>Metazoa</taxon>
        <taxon>Ecdysozoa</taxon>
        <taxon>Arthropoda</taxon>
        <taxon>Chelicerata</taxon>
        <taxon>Arachnida</taxon>
        <taxon>Acari</taxon>
        <taxon>Acariformes</taxon>
        <taxon>Sarcoptiformes</taxon>
        <taxon>Astigmata</taxon>
        <taxon>Psoroptidia</taxon>
        <taxon>Sarcoptoidea</taxon>
        <taxon>Sarcoptidae</taxon>
        <taxon>Sarcoptinae</taxon>
        <taxon>Sarcoptes</taxon>
    </lineage>
</organism>
<proteinExistence type="predicted"/>
<reference evidence="1 2" key="1">
    <citation type="journal article" date="2015" name="Parasit. Vectors">
        <title>Draft genome of the scabies mite.</title>
        <authorList>
            <person name="Rider S.D.Jr."/>
            <person name="Morgan M.S."/>
            <person name="Arlian L.G."/>
        </authorList>
    </citation>
    <scope>NUCLEOTIDE SEQUENCE [LARGE SCALE GENOMIC DNA]</scope>
    <source>
        <strain evidence="1">Arlian Lab</strain>
    </source>
</reference>